<evidence type="ECO:0000313" key="2">
    <source>
        <dbReference type="EMBL" id="CAB4128759.1"/>
    </source>
</evidence>
<organism evidence="2">
    <name type="scientific">uncultured Caudovirales phage</name>
    <dbReference type="NCBI Taxonomy" id="2100421"/>
    <lineage>
        <taxon>Viruses</taxon>
        <taxon>Duplodnaviria</taxon>
        <taxon>Heunggongvirae</taxon>
        <taxon>Uroviricota</taxon>
        <taxon>Caudoviricetes</taxon>
        <taxon>Peduoviridae</taxon>
        <taxon>Maltschvirus</taxon>
        <taxon>Maltschvirus maltsch</taxon>
    </lineage>
</organism>
<sequence>MFGDLLSKAVKGAEKPGHLYMTRKPDGKGGWIYSYNPPAKGQATMFGDSVQAKPREAVPLTPHNVAERLSHFASTGNGLTVHRVDSDVKAPGLFGGDAKAATRTDWEVRHDRSGEVLDRFDDETTAHAARRAYMATGVGWRHYSSPKDYQHDRNFGHARAVTAAHGQMHKLPPETLAHMGPYADHNIREREDQAVAEHRMRGRKVAPGGKPGKPARAPAGRSQGTLNLGKGGFSGILAKGVKGEERPGHKYLSRKPDGKGGWDYTYKQGKPHTRKPDDTGRQQSLFAPDDAGKPRQLSLFDGMDELVPPDVQSKATEPVNAPMAGAALPLPPVHESEADASAAVEQIVGDVEKYLDNWQYWQTLISECSRELRAWRDKHIGDFSFKLNRKAAMAGLGEIEAKWLGDGPNGLKLESLKPKCVQVGGLQIETLESTLEQVARDIIYGAIYWRKELVGQEGTSRKELDRLVDLGVRNDNQAYSGEAGKLQFYRDIDADKVREDAANWMRDLKVQIEDAAALPQEHHDLLARAPVRVRFVAHPLHGFTNWSGCAGFERDGQYMVPMIKLSSTYSPDSEAGTTLVHEVGHMIDNYTGNTAGNSKREGDSHVFGIETGLNLTPEQVAQIDSRSDDLGYDGWTGRRAEWTAEAYRYLFRNGEELNTKLKGHDFDLETGRRYFNDLVRGAMQSASKVRTRVAVDVIGEVKLAPRIVEPPYHKYEPGKQPEVKVSTKADTAAFLADNPDWMPGKAKKSAGLAKALRGAEKPGHKYTQRKPDGKGGYSYLYHTAPHQNMDSVAESGLQPRGAHDGESTFNHGGYAEHSRGKVFFSEHPEAARAWHGKVEDQLQAAADEPERHVAVMLRVKGRKTQVDPIGNQDVEGTRYSTKAVPPEDLEFWHPKHGGWRPVSDWGNDTDAEHGITGEGDDARALESHERGGFKPNPRAEDDVYTAPAVKTEAERKRAEAPKPTATPEQDARKAAAEKDYQEREGRWATKYRGTDEQRKDLIGQAKAGKLKERLVDKILNHDGKFDGKVPPSWQARLKVDAEGNPMKGHDFAKSLHPGSFAQVLAKAMPGAEKPGHKYLSRKPDGKGGYAYNYREAAKDKRGADIVNTHPSELIDADEYHAAQRAGYFDRDGARLASSRDTPAPSTEHLKTGAWMIDQWAGMYGHEVSQLQEFDPHDPRLVEREDNVRRNVEGRGDDADRYADWQKQGLHSRPPPISVVEREDGKLAVTDGHRRLHAARLAGKPVRAWVSWSVPTGKIDASGKPMIAGLTHELAIHNAMVRKEHVDPAIAMHYDAVAAHKGHTGLRAWMEDSRGMRPSAPPPKPAAVAVVAKGGFSALLKSALPADGALGAVHAWAALVDVAAGLSALRQYEHSAHLQSAGLNAYSLHLMFERLYTGLTEQYDALSEKLVAFRGATAADPKFIGHKSAAKLEAWPTPPTIESVLAAEGEIIADLNAAYDTAKAAKVLTHGLDDLLMKLVSDHETAVYLLQQVLGGKDPPGAAGVDVAA</sequence>
<feature type="compositionally biased region" description="Basic and acidic residues" evidence="1">
    <location>
        <begin position="910"/>
        <end position="941"/>
    </location>
</feature>
<feature type="compositionally biased region" description="Basic and acidic residues" evidence="1">
    <location>
        <begin position="951"/>
        <end position="960"/>
    </location>
</feature>
<dbReference type="Gene3D" id="1.20.1260.10">
    <property type="match status" value="1"/>
</dbReference>
<dbReference type="CDD" id="cd16387">
    <property type="entry name" value="ParB_N_Srx"/>
    <property type="match status" value="1"/>
</dbReference>
<dbReference type="SUPFAM" id="SSF47240">
    <property type="entry name" value="Ferritin-like"/>
    <property type="match status" value="1"/>
</dbReference>
<evidence type="ECO:0000256" key="1">
    <source>
        <dbReference type="SAM" id="MobiDB-lite"/>
    </source>
</evidence>
<accession>A0A6J5LAB8</accession>
<dbReference type="EMBL" id="LR796230">
    <property type="protein sequence ID" value="CAB4128759.1"/>
    <property type="molecule type" value="Genomic_DNA"/>
</dbReference>
<dbReference type="InterPro" id="IPR012347">
    <property type="entry name" value="Ferritin-like"/>
</dbReference>
<proteinExistence type="predicted"/>
<protein>
    <submittedName>
        <fullName evidence="2">ParB/Sulfiredoxin</fullName>
    </submittedName>
</protein>
<reference evidence="2" key="1">
    <citation type="submission" date="2020-04" db="EMBL/GenBank/DDBJ databases">
        <authorList>
            <person name="Chiriac C."/>
            <person name="Salcher M."/>
            <person name="Ghai R."/>
            <person name="Kavagutti S V."/>
        </authorList>
    </citation>
    <scope>NUCLEOTIDE SEQUENCE</scope>
</reference>
<dbReference type="InterPro" id="IPR009078">
    <property type="entry name" value="Ferritin-like_SF"/>
</dbReference>
<feature type="region of interest" description="Disordered" evidence="1">
    <location>
        <begin position="901"/>
        <end position="992"/>
    </location>
</feature>
<feature type="region of interest" description="Disordered" evidence="1">
    <location>
        <begin position="199"/>
        <end position="297"/>
    </location>
</feature>
<feature type="compositionally biased region" description="Basic and acidic residues" evidence="1">
    <location>
        <begin position="969"/>
        <end position="992"/>
    </location>
</feature>
<name>A0A6J5LAB8_9CAUD</name>
<feature type="compositionally biased region" description="Basic and acidic residues" evidence="1">
    <location>
        <begin position="241"/>
        <end position="260"/>
    </location>
</feature>
<feature type="compositionally biased region" description="Low complexity" evidence="1">
    <location>
        <begin position="205"/>
        <end position="221"/>
    </location>
</feature>
<gene>
    <name evidence="2" type="ORF">UFOVP114_73</name>
</gene>